<sequence>MEIIKCKTDDLEAIQKISRETFYDTFKDTASAEDMSLFLDKNYALDKLKKEFENPNSEFYFLMDRDKVAGYLKLNSDEAQTENIADNSFELERIYLDKDYKFRGLGSVLFDFAESKARDLNKSSIWLGVWEHNKPALSLYTKKGLEVVGSHPYNIENEPQTDLIMLKKL</sequence>
<dbReference type="CDD" id="cd04301">
    <property type="entry name" value="NAT_SF"/>
    <property type="match status" value="1"/>
</dbReference>
<dbReference type="PROSITE" id="PS51186">
    <property type="entry name" value="GNAT"/>
    <property type="match status" value="1"/>
</dbReference>
<dbReference type="AlphaFoldDB" id="A0A7G9S0J5"/>
<evidence type="ECO:0000259" key="1">
    <source>
        <dbReference type="PROSITE" id="PS51186"/>
    </source>
</evidence>
<dbReference type="InterPro" id="IPR000182">
    <property type="entry name" value="GNAT_dom"/>
</dbReference>
<name>A0A7G9S0J5_9FIRM</name>
<accession>A0A7G9S0J5</accession>
<dbReference type="KEGG" id="eio:H9L01_03100"/>
<feature type="domain" description="N-acetyltransferase" evidence="1">
    <location>
        <begin position="1"/>
        <end position="169"/>
    </location>
</feature>
<protein>
    <submittedName>
        <fullName evidence="2">GNAT family N-acetyltransferase</fullName>
    </submittedName>
</protein>
<dbReference type="SUPFAM" id="SSF55729">
    <property type="entry name" value="Acyl-CoA N-acyltransferases (Nat)"/>
    <property type="match status" value="1"/>
</dbReference>
<dbReference type="Pfam" id="PF00583">
    <property type="entry name" value="Acetyltransf_1"/>
    <property type="match status" value="1"/>
</dbReference>
<gene>
    <name evidence="2" type="ORF">H9L01_03100</name>
</gene>
<dbReference type="Gene3D" id="3.40.630.30">
    <property type="match status" value="1"/>
</dbReference>
<evidence type="ECO:0000313" key="2">
    <source>
        <dbReference type="EMBL" id="QNN61370.1"/>
    </source>
</evidence>
<keyword evidence="2" id="KW-0808">Transferase</keyword>
<dbReference type="InterPro" id="IPR016181">
    <property type="entry name" value="Acyl_CoA_acyltransferase"/>
</dbReference>
<dbReference type="GO" id="GO:0016747">
    <property type="term" value="F:acyltransferase activity, transferring groups other than amino-acyl groups"/>
    <property type="evidence" value="ECO:0007669"/>
    <property type="project" value="InterPro"/>
</dbReference>
<proteinExistence type="predicted"/>
<dbReference type="Proteomes" id="UP000515928">
    <property type="component" value="Chromosome"/>
</dbReference>
<keyword evidence="3" id="KW-1185">Reference proteome</keyword>
<organism evidence="2 3">
    <name type="scientific">Erysipelothrix inopinata</name>
    <dbReference type="NCBI Taxonomy" id="225084"/>
    <lineage>
        <taxon>Bacteria</taxon>
        <taxon>Bacillati</taxon>
        <taxon>Bacillota</taxon>
        <taxon>Erysipelotrichia</taxon>
        <taxon>Erysipelotrichales</taxon>
        <taxon>Erysipelotrichaceae</taxon>
        <taxon>Erysipelothrix</taxon>
    </lineage>
</organism>
<reference evidence="2 3" key="1">
    <citation type="submission" date="2020-08" db="EMBL/GenBank/DDBJ databases">
        <title>Genome sequence of Erysipelothrix inopinata DSM 15511T.</title>
        <authorList>
            <person name="Hyun D.-W."/>
            <person name="Bae J.-W."/>
        </authorList>
    </citation>
    <scope>NUCLEOTIDE SEQUENCE [LARGE SCALE GENOMIC DNA]</scope>
    <source>
        <strain evidence="2 3">DSM 15511</strain>
    </source>
</reference>
<dbReference type="EMBL" id="CP060715">
    <property type="protein sequence ID" value="QNN61370.1"/>
    <property type="molecule type" value="Genomic_DNA"/>
</dbReference>
<evidence type="ECO:0000313" key="3">
    <source>
        <dbReference type="Proteomes" id="UP000515928"/>
    </source>
</evidence>
<dbReference type="RefSeq" id="WP_187534570.1">
    <property type="nucleotide sequence ID" value="NZ_CBCSHU010000006.1"/>
</dbReference>